<dbReference type="EMBL" id="CP039351">
    <property type="protein sequence ID" value="QCE00370.1"/>
    <property type="molecule type" value="Genomic_DNA"/>
</dbReference>
<protein>
    <submittedName>
        <fullName evidence="1">Uncharacterized protein</fullName>
    </submittedName>
</protein>
<sequence>MAGVQKKSVQLDVLVWRLAEGFSSPDDSDGSDGNVLTWRLAAKSFPPGDSCNISGLLECVCLAVWVVPPGMIYKAFGDASKVGLLVFIDLWLETMTSLKLWLGMADENEERLSCGSGWRVLPM</sequence>
<evidence type="ECO:0000313" key="1">
    <source>
        <dbReference type="EMBL" id="QCE00370.1"/>
    </source>
</evidence>
<evidence type="ECO:0000313" key="2">
    <source>
        <dbReference type="Proteomes" id="UP000501690"/>
    </source>
</evidence>
<name>A0A4D6MG02_VIGUN</name>
<dbReference type="Proteomes" id="UP000501690">
    <property type="component" value="Linkage Group LG7"/>
</dbReference>
<gene>
    <name evidence="1" type="ORF">DEO72_LG7g1660</name>
</gene>
<accession>A0A4D6MG02</accession>
<proteinExistence type="predicted"/>
<dbReference type="AlphaFoldDB" id="A0A4D6MG02"/>
<organism evidence="1 2">
    <name type="scientific">Vigna unguiculata</name>
    <name type="common">Cowpea</name>
    <dbReference type="NCBI Taxonomy" id="3917"/>
    <lineage>
        <taxon>Eukaryota</taxon>
        <taxon>Viridiplantae</taxon>
        <taxon>Streptophyta</taxon>
        <taxon>Embryophyta</taxon>
        <taxon>Tracheophyta</taxon>
        <taxon>Spermatophyta</taxon>
        <taxon>Magnoliopsida</taxon>
        <taxon>eudicotyledons</taxon>
        <taxon>Gunneridae</taxon>
        <taxon>Pentapetalae</taxon>
        <taxon>rosids</taxon>
        <taxon>fabids</taxon>
        <taxon>Fabales</taxon>
        <taxon>Fabaceae</taxon>
        <taxon>Papilionoideae</taxon>
        <taxon>50 kb inversion clade</taxon>
        <taxon>NPAAA clade</taxon>
        <taxon>indigoferoid/millettioid clade</taxon>
        <taxon>Phaseoleae</taxon>
        <taxon>Vigna</taxon>
    </lineage>
</organism>
<reference evidence="1 2" key="1">
    <citation type="submission" date="2019-04" db="EMBL/GenBank/DDBJ databases">
        <title>An improved genome assembly and genetic linkage map for asparagus bean, Vigna unguiculata ssp. sesquipedialis.</title>
        <authorList>
            <person name="Xia Q."/>
            <person name="Zhang R."/>
            <person name="Dong Y."/>
        </authorList>
    </citation>
    <scope>NUCLEOTIDE SEQUENCE [LARGE SCALE GENOMIC DNA]</scope>
    <source>
        <tissue evidence="1">Leaf</tissue>
    </source>
</reference>
<keyword evidence="2" id="KW-1185">Reference proteome</keyword>